<evidence type="ECO:0000313" key="3">
    <source>
        <dbReference type="Proteomes" id="UP000464657"/>
    </source>
</evidence>
<accession>A0A7L4ZGB6</accession>
<name>A0A7L4ZGB6_9FLAO</name>
<evidence type="ECO:0000259" key="1">
    <source>
        <dbReference type="Pfam" id="PF04965"/>
    </source>
</evidence>
<keyword evidence="3" id="KW-1185">Reference proteome</keyword>
<dbReference type="OrthoDB" id="9802846at2"/>
<dbReference type="AlphaFoldDB" id="A0A7L4ZGB6"/>
<organism evidence="2 3">
    <name type="scientific">Kordia antarctica</name>
    <dbReference type="NCBI Taxonomy" id="1218801"/>
    <lineage>
        <taxon>Bacteria</taxon>
        <taxon>Pseudomonadati</taxon>
        <taxon>Bacteroidota</taxon>
        <taxon>Flavobacteriia</taxon>
        <taxon>Flavobacteriales</taxon>
        <taxon>Flavobacteriaceae</taxon>
        <taxon>Kordia</taxon>
    </lineage>
</organism>
<protein>
    <recommendedName>
        <fullName evidence="1">IraD/Gp25-like domain-containing protein</fullName>
    </recommendedName>
</protein>
<reference evidence="2 3" key="1">
    <citation type="journal article" date="2013" name="Int. J. Syst. Evol. Microbiol.">
        <title>Kordia antarctica sp. nov., isolated from Antarctic seawater.</title>
        <authorList>
            <person name="Baek K."/>
            <person name="Choi A."/>
            <person name="Kang I."/>
            <person name="Lee K."/>
            <person name="Cho J.C."/>
        </authorList>
    </citation>
    <scope>NUCLEOTIDE SEQUENCE [LARGE SCALE GENOMIC DNA]</scope>
    <source>
        <strain evidence="2 3">IMCC3317</strain>
    </source>
</reference>
<gene>
    <name evidence="2" type="ORF">IMCC3317_08330</name>
</gene>
<dbReference type="InterPro" id="IPR007048">
    <property type="entry name" value="IraD/Gp25-like"/>
</dbReference>
<evidence type="ECO:0000313" key="2">
    <source>
        <dbReference type="EMBL" id="QHI35487.1"/>
    </source>
</evidence>
<dbReference type="KEGG" id="kan:IMCC3317_08330"/>
<sequence>MESSIATYLGKGWDFPPTFLEKQGEVKIISDIEDIEKSLHTIITTRRGERLMRPKFGCDLTDQIFENLTATQTTIMKNRIKEAIVLYEPRIEIIKIALDTQNFLEGKFLIKVEYMIRATNTRRNIVFPYYITEATDI</sequence>
<proteinExistence type="predicted"/>
<dbReference type="SUPFAM" id="SSF160719">
    <property type="entry name" value="gpW/gp25-like"/>
    <property type="match status" value="1"/>
</dbReference>
<dbReference type="Pfam" id="PF04965">
    <property type="entry name" value="GPW_gp25"/>
    <property type="match status" value="1"/>
</dbReference>
<dbReference type="RefSeq" id="WP_160128227.1">
    <property type="nucleotide sequence ID" value="NZ_CP019288.1"/>
</dbReference>
<dbReference type="EMBL" id="CP019288">
    <property type="protein sequence ID" value="QHI35487.1"/>
    <property type="molecule type" value="Genomic_DNA"/>
</dbReference>
<feature type="domain" description="IraD/Gp25-like" evidence="1">
    <location>
        <begin position="33"/>
        <end position="120"/>
    </location>
</feature>
<dbReference type="Gene3D" id="3.10.450.40">
    <property type="match status" value="1"/>
</dbReference>
<dbReference type="Proteomes" id="UP000464657">
    <property type="component" value="Chromosome"/>
</dbReference>